<keyword evidence="1" id="KW-0175">Coiled coil</keyword>
<keyword evidence="5" id="KW-1185">Reference proteome</keyword>
<dbReference type="AlphaFoldDB" id="A0A0G2I5T1"/>
<sequence>MATGSSPTTVIRYEQPPGAYSSAPSHPAGYPPLGPSMSGALPDNWQPTKISDTGRPGQPYSRPVRVYSPQEIPTNIKTARLSVEHGLKELISLQQRRPQLGGVAFLDQFRLHAVLIPAVRAIWKRPQHDSESSNSTEYAFRKSKSLITRILGAVRSSFGGLASVAFFVFAVLYVFQNEVSLRVAKTVSKRLRRLQAKVERGDQEITQADLKLLRGWRWRIIL</sequence>
<name>A0A0G2I5T1_9PEZI</name>
<dbReference type="EMBL" id="LCUC01000168">
    <property type="protein sequence ID" value="KKY35250.1"/>
    <property type="molecule type" value="Genomic_DNA"/>
</dbReference>
<reference evidence="4 5" key="2">
    <citation type="submission" date="2015-05" db="EMBL/GenBank/DDBJ databases">
        <authorList>
            <person name="Morales-Cruz A."/>
            <person name="Amrine K.C."/>
            <person name="Cantu D."/>
        </authorList>
    </citation>
    <scope>NUCLEOTIDE SEQUENCE [LARGE SCALE GENOMIC DNA]</scope>
    <source>
        <strain evidence="4">DA912</strain>
    </source>
</reference>
<dbReference type="Proteomes" id="UP000034680">
    <property type="component" value="Unassembled WGS sequence"/>
</dbReference>
<evidence type="ECO:0000313" key="5">
    <source>
        <dbReference type="Proteomes" id="UP000034680"/>
    </source>
</evidence>
<evidence type="ECO:0000256" key="3">
    <source>
        <dbReference type="SAM" id="Phobius"/>
    </source>
</evidence>
<reference evidence="4 5" key="1">
    <citation type="submission" date="2015-05" db="EMBL/GenBank/DDBJ databases">
        <title>Distinctive expansion of gene families associated with plant cell wall degradation and secondary metabolism in the genomes of grapevine trunk pathogens.</title>
        <authorList>
            <person name="Lawrence D.P."/>
            <person name="Travadon R."/>
            <person name="Rolshausen P.E."/>
            <person name="Baumgartner K."/>
        </authorList>
    </citation>
    <scope>NUCLEOTIDE SEQUENCE [LARGE SCALE GENOMIC DNA]</scope>
    <source>
        <strain evidence="4">DA912</strain>
    </source>
</reference>
<feature type="transmembrane region" description="Helical" evidence="3">
    <location>
        <begin position="150"/>
        <end position="175"/>
    </location>
</feature>
<evidence type="ECO:0000256" key="1">
    <source>
        <dbReference type="SAM" id="Coils"/>
    </source>
</evidence>
<feature type="coiled-coil region" evidence="1">
    <location>
        <begin position="184"/>
        <end position="211"/>
    </location>
</feature>
<dbReference type="STRING" id="1214573.A0A0G2I5T1"/>
<dbReference type="OrthoDB" id="5215647at2759"/>
<evidence type="ECO:0000313" key="4">
    <source>
        <dbReference type="EMBL" id="KKY35250.1"/>
    </source>
</evidence>
<keyword evidence="3" id="KW-0472">Membrane</keyword>
<feature type="region of interest" description="Disordered" evidence="2">
    <location>
        <begin position="1"/>
        <end position="42"/>
    </location>
</feature>
<gene>
    <name evidence="4" type="ORF">UCDDA912_g04795</name>
</gene>
<evidence type="ECO:0000256" key="2">
    <source>
        <dbReference type="SAM" id="MobiDB-lite"/>
    </source>
</evidence>
<organism evidence="4 5">
    <name type="scientific">Diaporthe ampelina</name>
    <dbReference type="NCBI Taxonomy" id="1214573"/>
    <lineage>
        <taxon>Eukaryota</taxon>
        <taxon>Fungi</taxon>
        <taxon>Dikarya</taxon>
        <taxon>Ascomycota</taxon>
        <taxon>Pezizomycotina</taxon>
        <taxon>Sordariomycetes</taxon>
        <taxon>Sordariomycetidae</taxon>
        <taxon>Diaporthales</taxon>
        <taxon>Diaporthaceae</taxon>
        <taxon>Diaporthe</taxon>
    </lineage>
</organism>
<comment type="caution">
    <text evidence="4">The sequence shown here is derived from an EMBL/GenBank/DDBJ whole genome shotgun (WGS) entry which is preliminary data.</text>
</comment>
<accession>A0A0G2I5T1</accession>
<keyword evidence="3" id="KW-1133">Transmembrane helix</keyword>
<keyword evidence="3" id="KW-0812">Transmembrane</keyword>
<protein>
    <submittedName>
        <fullName evidence="4">Uncharacterized protein</fullName>
    </submittedName>
</protein>
<proteinExistence type="predicted"/>